<keyword evidence="1" id="KW-0472">Membrane</keyword>
<accession>A0A0J1C320</accession>
<feature type="transmembrane region" description="Helical" evidence="1">
    <location>
        <begin position="35"/>
        <end position="56"/>
    </location>
</feature>
<comment type="caution">
    <text evidence="2">The sequence shown here is derived from an EMBL/GenBank/DDBJ whole genome shotgun (WGS) entry which is preliminary data.</text>
</comment>
<evidence type="ECO:0000256" key="1">
    <source>
        <dbReference type="SAM" id="Phobius"/>
    </source>
</evidence>
<reference evidence="2 3" key="1">
    <citation type="submission" date="2014-11" db="EMBL/GenBank/DDBJ databases">
        <title>Genome of a novel goose pathogen.</title>
        <authorList>
            <person name="Hansen C.M."/>
            <person name="Hueffer K."/>
            <person name="Choi S.C."/>
        </authorList>
    </citation>
    <scope>NUCLEOTIDE SEQUENCE [LARGE SCALE GENOMIC DNA]</scope>
    <source>
        <strain evidence="2 3">KH1503</strain>
    </source>
</reference>
<name>A0A0J1C320_9NEIS</name>
<dbReference type="PATRIC" id="fig|1470200.3.peg.2502"/>
<dbReference type="AlphaFoldDB" id="A0A0J1C320"/>
<gene>
    <name evidence="2" type="ORF">PL75_06425</name>
</gene>
<dbReference type="Proteomes" id="UP000036027">
    <property type="component" value="Unassembled WGS sequence"/>
</dbReference>
<dbReference type="RefSeq" id="WP_047761099.1">
    <property type="nucleotide sequence ID" value="NZ_CP091510.1"/>
</dbReference>
<evidence type="ECO:0000313" key="2">
    <source>
        <dbReference type="EMBL" id="KLT72713.1"/>
    </source>
</evidence>
<sequence>MDNDSLAAVAFAAVALIFGWQHFNRALANNAIPALWRRIILGTATVIILLSLLYYLGWL</sequence>
<feature type="transmembrane region" description="Helical" evidence="1">
    <location>
        <begin position="6"/>
        <end position="23"/>
    </location>
</feature>
<organism evidence="2 3">
    <name type="scientific">Neisseria arctica</name>
    <dbReference type="NCBI Taxonomy" id="1470200"/>
    <lineage>
        <taxon>Bacteria</taxon>
        <taxon>Pseudomonadati</taxon>
        <taxon>Pseudomonadota</taxon>
        <taxon>Betaproteobacteria</taxon>
        <taxon>Neisseriales</taxon>
        <taxon>Neisseriaceae</taxon>
        <taxon>Neisseria</taxon>
    </lineage>
</organism>
<protein>
    <submittedName>
        <fullName evidence="2">Uncharacterized protein</fullName>
    </submittedName>
</protein>
<dbReference type="STRING" id="1470200.PL75_06425"/>
<keyword evidence="1" id="KW-1133">Transmembrane helix</keyword>
<dbReference type="EMBL" id="JTDO01000009">
    <property type="protein sequence ID" value="KLT72713.1"/>
    <property type="molecule type" value="Genomic_DNA"/>
</dbReference>
<keyword evidence="3" id="KW-1185">Reference proteome</keyword>
<evidence type="ECO:0000313" key="3">
    <source>
        <dbReference type="Proteomes" id="UP000036027"/>
    </source>
</evidence>
<proteinExistence type="predicted"/>
<keyword evidence="1" id="KW-0812">Transmembrane</keyword>